<dbReference type="EMBL" id="GGEC01020647">
    <property type="protein sequence ID" value="MBX01131.1"/>
    <property type="molecule type" value="Transcribed_RNA"/>
</dbReference>
<evidence type="ECO:0000313" key="1">
    <source>
        <dbReference type="EMBL" id="MBX01127.1"/>
    </source>
</evidence>
<protein>
    <submittedName>
        <fullName evidence="1">Glutathione peroxidase</fullName>
    </submittedName>
</protein>
<dbReference type="EMBL" id="GGEC01020643">
    <property type="protein sequence ID" value="MBX01127.1"/>
    <property type="molecule type" value="Transcribed_RNA"/>
</dbReference>
<organism evidence="1">
    <name type="scientific">Rhizophora mucronata</name>
    <name type="common">Asiatic mangrove</name>
    <dbReference type="NCBI Taxonomy" id="61149"/>
    <lineage>
        <taxon>Eukaryota</taxon>
        <taxon>Viridiplantae</taxon>
        <taxon>Streptophyta</taxon>
        <taxon>Embryophyta</taxon>
        <taxon>Tracheophyta</taxon>
        <taxon>Spermatophyta</taxon>
        <taxon>Magnoliopsida</taxon>
        <taxon>eudicotyledons</taxon>
        <taxon>Gunneridae</taxon>
        <taxon>Pentapetalae</taxon>
        <taxon>rosids</taxon>
        <taxon>fabids</taxon>
        <taxon>Malpighiales</taxon>
        <taxon>Rhizophoraceae</taxon>
        <taxon>Rhizophora</taxon>
    </lineage>
</organism>
<keyword evidence="1" id="KW-0575">Peroxidase</keyword>
<dbReference type="GO" id="GO:0004601">
    <property type="term" value="F:peroxidase activity"/>
    <property type="evidence" value="ECO:0007669"/>
    <property type="project" value="UniProtKB-KW"/>
</dbReference>
<name>A0A2P2K5Y3_RHIMU</name>
<dbReference type="AlphaFoldDB" id="A0A2P2K5Y3"/>
<reference evidence="1" key="1">
    <citation type="submission" date="2018-02" db="EMBL/GenBank/DDBJ databases">
        <title>Rhizophora mucronata_Transcriptome.</title>
        <authorList>
            <person name="Meera S.P."/>
            <person name="Sreeshan A."/>
            <person name="Augustine A."/>
        </authorList>
    </citation>
    <scope>NUCLEOTIDE SEQUENCE</scope>
    <source>
        <tissue evidence="1">Leaf</tissue>
    </source>
</reference>
<sequence length="53" mass="6195">MKTKHRVKLPTFIFVCCIELIQLCVIRVGHSTIQSNNDKQHQHLSPKQARKIQ</sequence>
<accession>A0A2P2K5Y3</accession>
<proteinExistence type="predicted"/>
<keyword evidence="1" id="KW-0560">Oxidoreductase</keyword>